<protein>
    <recommendedName>
        <fullName evidence="2">Amidohydrolase-related domain-containing protein</fullName>
    </recommendedName>
</protein>
<reference evidence="1" key="1">
    <citation type="submission" date="2019-08" db="EMBL/GenBank/DDBJ databases">
        <authorList>
            <person name="Kucharzyk K."/>
            <person name="Murdoch R.W."/>
            <person name="Higgins S."/>
            <person name="Loffler F."/>
        </authorList>
    </citation>
    <scope>NUCLEOTIDE SEQUENCE</scope>
</reference>
<name>A0A644WSI2_9ZZZZ</name>
<dbReference type="Pfam" id="PF19799">
    <property type="entry name" value="DUF6282"/>
    <property type="match status" value="1"/>
</dbReference>
<evidence type="ECO:0000313" key="1">
    <source>
        <dbReference type="EMBL" id="MPM06866.1"/>
    </source>
</evidence>
<dbReference type="AlphaFoldDB" id="A0A644WSI2"/>
<comment type="caution">
    <text evidence="1">The sequence shown here is derived from an EMBL/GenBank/DDBJ whole genome shotgun (WGS) entry which is preliminary data.</text>
</comment>
<accession>A0A644WSI2</accession>
<dbReference type="EMBL" id="VSSQ01001273">
    <property type="protein sequence ID" value="MPM06866.1"/>
    <property type="molecule type" value="Genomic_DNA"/>
</dbReference>
<evidence type="ECO:0008006" key="2">
    <source>
        <dbReference type="Google" id="ProtNLM"/>
    </source>
</evidence>
<gene>
    <name evidence="1" type="ORF">SDC9_53169</name>
</gene>
<dbReference type="SUPFAM" id="SSF51556">
    <property type="entry name" value="Metallo-dependent hydrolases"/>
    <property type="match status" value="1"/>
</dbReference>
<organism evidence="1">
    <name type="scientific">bioreactor metagenome</name>
    <dbReference type="NCBI Taxonomy" id="1076179"/>
    <lineage>
        <taxon>unclassified sequences</taxon>
        <taxon>metagenomes</taxon>
        <taxon>ecological metagenomes</taxon>
    </lineage>
</organism>
<proteinExistence type="predicted"/>
<sequence length="346" mass="38291">MLGAVIDENEIKRRGSAVWPYIHFKPGRPVDPSEIDSMMNGLVDIHVHGAPAGGWLAGRPTVVHTTMEASKEKVKALVFKDHNTMTNNFAAMVNESFDIIKNLKVEKGEGFTPTKLYGGIVLNYPIGGLNPVAVSTCLGYGECVEVWLPSTSAKYQLDKIAKERGLTNDTGVYVSENGELHPNMITILDIIAEYNRNSEGKRCALSACHVSNAEKFDVLRYIRKKGMDIDVIIDHITQELTIATEAECLEMIELGAYLEFAETSCVPWTGMQDWIINFDYSFNLIKSLIAKKGTGHLLLCSDSGQPSHEFVPGWRSFFKTLLAQGVSPEHIKEMSVDVPKKLTGIK</sequence>
<dbReference type="Gene3D" id="3.20.20.140">
    <property type="entry name" value="Metal-dependent hydrolases"/>
    <property type="match status" value="1"/>
</dbReference>
<dbReference type="InterPro" id="IPR032466">
    <property type="entry name" value="Metal_Hydrolase"/>
</dbReference>
<dbReference type="InterPro" id="IPR046249">
    <property type="entry name" value="DUF6282"/>
</dbReference>